<dbReference type="Gene3D" id="3.60.40.10">
    <property type="entry name" value="PPM-type phosphatase domain"/>
    <property type="match status" value="1"/>
</dbReference>
<dbReference type="SMART" id="SM00331">
    <property type="entry name" value="PP2C_SIG"/>
    <property type="match status" value="1"/>
</dbReference>
<dbReference type="GO" id="GO:0016791">
    <property type="term" value="F:phosphatase activity"/>
    <property type="evidence" value="ECO:0007669"/>
    <property type="project" value="TreeGrafter"/>
</dbReference>
<dbReference type="InterPro" id="IPR001932">
    <property type="entry name" value="PPM-type_phosphatase-like_dom"/>
</dbReference>
<dbReference type="CDD" id="cd00130">
    <property type="entry name" value="PAS"/>
    <property type="match status" value="1"/>
</dbReference>
<dbReference type="Pfam" id="PF07228">
    <property type="entry name" value="SpoIIE"/>
    <property type="match status" value="1"/>
</dbReference>
<dbReference type="SMART" id="SM00091">
    <property type="entry name" value="PAS"/>
    <property type="match status" value="1"/>
</dbReference>
<proteinExistence type="predicted"/>
<dbReference type="InterPro" id="IPR003018">
    <property type="entry name" value="GAF"/>
</dbReference>
<reference evidence="3 4" key="1">
    <citation type="submission" date="2016-06" db="EMBL/GenBank/DDBJ databases">
        <authorList>
            <person name="Kjaerup R.B."/>
            <person name="Dalgaard T.S."/>
            <person name="Juul-Madsen H.R."/>
        </authorList>
    </citation>
    <scope>NUCLEOTIDE SEQUENCE [LARGE SCALE GENOMIC DNA]</scope>
    <source>
        <strain evidence="3 4">DSM 45097</strain>
    </source>
</reference>
<accession>A0A1C5HYB3</accession>
<dbReference type="EMBL" id="LT607751">
    <property type="protein sequence ID" value="SCG51006.1"/>
    <property type="molecule type" value="Genomic_DNA"/>
</dbReference>
<dbReference type="InterPro" id="IPR029016">
    <property type="entry name" value="GAF-like_dom_sf"/>
</dbReference>
<dbReference type="PANTHER" id="PTHR43156:SF2">
    <property type="entry name" value="STAGE II SPORULATION PROTEIN E"/>
    <property type="match status" value="1"/>
</dbReference>
<dbReference type="SUPFAM" id="SSF81606">
    <property type="entry name" value="PP2C-like"/>
    <property type="match status" value="1"/>
</dbReference>
<dbReference type="Pfam" id="PF13185">
    <property type="entry name" value="GAF_2"/>
    <property type="match status" value="1"/>
</dbReference>
<evidence type="ECO:0000313" key="3">
    <source>
        <dbReference type="EMBL" id="SCG51006.1"/>
    </source>
</evidence>
<dbReference type="Proteomes" id="UP000198210">
    <property type="component" value="Chromosome I"/>
</dbReference>
<dbReference type="PANTHER" id="PTHR43156">
    <property type="entry name" value="STAGE II SPORULATION PROTEIN E-RELATED"/>
    <property type="match status" value="1"/>
</dbReference>
<gene>
    <name evidence="3" type="ORF">GA0074704_2576</name>
</gene>
<dbReference type="InterPro" id="IPR013656">
    <property type="entry name" value="PAS_4"/>
</dbReference>
<dbReference type="SUPFAM" id="SSF55781">
    <property type="entry name" value="GAF domain-like"/>
    <property type="match status" value="1"/>
</dbReference>
<sequence length="594" mass="64355">MGGAVDGPDGTSVVDHARLFRSTPTPYLVLTPDLTIVEVNDAYLRATGRTRAELLGRYLFDVFPGNPDSSDPTGVPNLRASLIRARDSGRADTMALQRYDIPDGAGGFLTRYWSPMNVPVRDDAGRTLLLVHRVEDATDFVRERERSRAHRARGEDFRRRMEEAELDLYARARELRAALESEGRATRQLTTLVELAGQLAGCETVAGLAEVVIDHGLAALGADGGAVAVRDQDRLRLTLTDSLGGHTRERYADLPLDGPLPACVAAQRDEVVLLPDRATALAWSDEMADVLSDTGLRRWVALPLRVGDRRLGSLTVGWRDDAPFRTREVELLGAFAAQCAQTLDRIRVHQAQRRTSETLQRSLLTEPPPMAGLAVAVRYHPAAEHEQVGGDWYDAFPASDGAATLVIGDVTGHDQRALAAMAQIRNTLRGVAYLMAAPPAAILAALERVQTGLKVDALASTVLAHLWAPGQAGGDPERARLVWCNAGHPPPLLIGPDGAARLLSRPVDPMVGLGIGRSRRDHHLLLDPGSTLVLYTDGLVERRHEVLDEGLERLRAAAARLHHLPVEEFCDALLAELADAPSDDIALLAVRVTG</sequence>
<dbReference type="Pfam" id="PF08448">
    <property type="entry name" value="PAS_4"/>
    <property type="match status" value="1"/>
</dbReference>
<dbReference type="PROSITE" id="PS50112">
    <property type="entry name" value="PAS"/>
    <property type="match status" value="1"/>
</dbReference>
<dbReference type="InterPro" id="IPR052016">
    <property type="entry name" value="Bact_Sigma-Reg"/>
</dbReference>
<evidence type="ECO:0000259" key="2">
    <source>
        <dbReference type="PROSITE" id="PS50112"/>
    </source>
</evidence>
<protein>
    <submittedName>
        <fullName evidence="3">PAS fold-containing protein</fullName>
    </submittedName>
</protein>
<organism evidence="3 4">
    <name type="scientific">Micromonospora siamensis</name>
    <dbReference type="NCBI Taxonomy" id="299152"/>
    <lineage>
        <taxon>Bacteria</taxon>
        <taxon>Bacillati</taxon>
        <taxon>Actinomycetota</taxon>
        <taxon>Actinomycetes</taxon>
        <taxon>Micromonosporales</taxon>
        <taxon>Micromonosporaceae</taxon>
        <taxon>Micromonospora</taxon>
    </lineage>
</organism>
<dbReference type="AlphaFoldDB" id="A0A1C5HYB3"/>
<dbReference type="InterPro" id="IPR035965">
    <property type="entry name" value="PAS-like_dom_sf"/>
</dbReference>
<dbReference type="SMART" id="SM00065">
    <property type="entry name" value="GAF"/>
    <property type="match status" value="1"/>
</dbReference>
<dbReference type="SUPFAM" id="SSF55785">
    <property type="entry name" value="PYP-like sensor domain (PAS domain)"/>
    <property type="match status" value="1"/>
</dbReference>
<keyword evidence="4" id="KW-1185">Reference proteome</keyword>
<keyword evidence="1" id="KW-0378">Hydrolase</keyword>
<dbReference type="InterPro" id="IPR000014">
    <property type="entry name" value="PAS"/>
</dbReference>
<feature type="domain" description="PAS" evidence="2">
    <location>
        <begin position="18"/>
        <end position="63"/>
    </location>
</feature>
<evidence type="ECO:0000313" key="4">
    <source>
        <dbReference type="Proteomes" id="UP000198210"/>
    </source>
</evidence>
<dbReference type="Gene3D" id="3.30.450.40">
    <property type="match status" value="1"/>
</dbReference>
<dbReference type="Gene3D" id="3.30.450.20">
    <property type="entry name" value="PAS domain"/>
    <property type="match status" value="1"/>
</dbReference>
<evidence type="ECO:0000256" key="1">
    <source>
        <dbReference type="ARBA" id="ARBA00022801"/>
    </source>
</evidence>
<dbReference type="InterPro" id="IPR036457">
    <property type="entry name" value="PPM-type-like_dom_sf"/>
</dbReference>
<name>A0A1C5HYB3_9ACTN</name>